<keyword evidence="3" id="KW-1185">Reference proteome</keyword>
<accession>A0A844ST57</accession>
<dbReference type="InterPro" id="IPR006311">
    <property type="entry name" value="TAT_signal"/>
</dbReference>
<dbReference type="PROSITE" id="PS51318">
    <property type="entry name" value="TAT"/>
    <property type="match status" value="1"/>
</dbReference>
<feature type="signal peptide" evidence="1">
    <location>
        <begin position="1"/>
        <end position="31"/>
    </location>
</feature>
<name>A0A844ST57_9BRAD</name>
<feature type="chain" id="PRO_5032565678" evidence="1">
    <location>
        <begin position="32"/>
        <end position="152"/>
    </location>
</feature>
<protein>
    <submittedName>
        <fullName evidence="2">Twin-arginine translocation signal domain-containing protein</fullName>
    </submittedName>
</protein>
<dbReference type="EMBL" id="WQNF01000029">
    <property type="protein sequence ID" value="MVT69437.1"/>
    <property type="molecule type" value="Genomic_DNA"/>
</dbReference>
<evidence type="ECO:0000313" key="2">
    <source>
        <dbReference type="EMBL" id="MVT69437.1"/>
    </source>
</evidence>
<reference evidence="2 3" key="1">
    <citation type="submission" date="2019-12" db="EMBL/GenBank/DDBJ databases">
        <title>Draft genome sequences Bradyrhizobium cajani AMBPC1010, Bradyrhizobium pachyrhizi AMBPC1040 and Bradyrhizobium yuanmingense ALSPC3051, three plant growth promoting strains isolated from nodules of Cajanus cajan L. in Dominican Republic.</title>
        <authorList>
            <person name="Flores-Felix J.D."/>
            <person name="Araujo J."/>
            <person name="Diaz-Alcantara C."/>
            <person name="Gonzalez-Andres F."/>
            <person name="Velazquez E."/>
        </authorList>
    </citation>
    <scope>NUCLEOTIDE SEQUENCE [LARGE SCALE GENOMIC DNA]</scope>
    <source>
        <strain evidence="2 3">1040</strain>
    </source>
</reference>
<proteinExistence type="predicted"/>
<evidence type="ECO:0000256" key="1">
    <source>
        <dbReference type="SAM" id="SignalP"/>
    </source>
</evidence>
<comment type="caution">
    <text evidence="2">The sequence shown here is derived from an EMBL/GenBank/DDBJ whole genome shotgun (WGS) entry which is preliminary data.</text>
</comment>
<gene>
    <name evidence="2" type="ORF">GPL21_30530</name>
</gene>
<dbReference type="RefSeq" id="WP_157347755.1">
    <property type="nucleotide sequence ID" value="NZ_WQNF01000029.1"/>
</dbReference>
<dbReference type="InterPro" id="IPR019546">
    <property type="entry name" value="TAT_signal_bac_arc"/>
</dbReference>
<sequence>MSQAKTTDITSRRRFLAGAAVAVLAGTPALAAAEPIDPIFATIEAHKAARAEFVRCSEAEPASSWDPGWAEYEDGLDRSMAAEHAAAIDLLNVQPTTLAGLLALLRHAVDYDTEGLGFPEAIHSSDERDIERSWQFYLIENAAAALADRVAA</sequence>
<dbReference type="AlphaFoldDB" id="A0A844ST57"/>
<dbReference type="Proteomes" id="UP000436468">
    <property type="component" value="Unassembled WGS sequence"/>
</dbReference>
<dbReference type="NCBIfam" id="TIGR01409">
    <property type="entry name" value="TAT_signal_seq"/>
    <property type="match status" value="1"/>
</dbReference>
<evidence type="ECO:0000313" key="3">
    <source>
        <dbReference type="Proteomes" id="UP000436468"/>
    </source>
</evidence>
<keyword evidence="1" id="KW-0732">Signal</keyword>
<organism evidence="2 3">
    <name type="scientific">Bradyrhizobium pachyrhizi</name>
    <dbReference type="NCBI Taxonomy" id="280333"/>
    <lineage>
        <taxon>Bacteria</taxon>
        <taxon>Pseudomonadati</taxon>
        <taxon>Pseudomonadota</taxon>
        <taxon>Alphaproteobacteria</taxon>
        <taxon>Hyphomicrobiales</taxon>
        <taxon>Nitrobacteraceae</taxon>
        <taxon>Bradyrhizobium</taxon>
    </lineage>
</organism>